<evidence type="ECO:0000313" key="5">
    <source>
        <dbReference type="Proteomes" id="UP000190675"/>
    </source>
</evidence>
<sequence length="96" mass="10580">MKAKSKSRIDGYVGARIRQSRVALNLNQEQLAKALGISFQQIQNYEKGANGVSAVRLFDICKILNVSLASMFPQDRSESSPRALTHFPADNRTNAA</sequence>
<dbReference type="PANTHER" id="PTHR46558:SF3">
    <property type="entry name" value="TRANSCRIPTIONAL REGULATOR"/>
    <property type="match status" value="1"/>
</dbReference>
<dbReference type="OrthoDB" id="9797172at2"/>
<dbReference type="CDD" id="cd00093">
    <property type="entry name" value="HTH_XRE"/>
    <property type="match status" value="1"/>
</dbReference>
<feature type="domain" description="HTH cro/C1-type" evidence="3">
    <location>
        <begin position="17"/>
        <end position="71"/>
    </location>
</feature>
<proteinExistence type="predicted"/>
<evidence type="ECO:0000313" key="4">
    <source>
        <dbReference type="EMBL" id="SHH12291.1"/>
    </source>
</evidence>
<accession>A0A1M5QEL4</accession>
<dbReference type="SUPFAM" id="SSF47413">
    <property type="entry name" value="lambda repressor-like DNA-binding domains"/>
    <property type="match status" value="1"/>
</dbReference>
<evidence type="ECO:0000256" key="2">
    <source>
        <dbReference type="SAM" id="MobiDB-lite"/>
    </source>
</evidence>
<reference evidence="4 5" key="1">
    <citation type="submission" date="2016-11" db="EMBL/GenBank/DDBJ databases">
        <authorList>
            <person name="Jaros S."/>
            <person name="Januszkiewicz K."/>
            <person name="Wedrychowicz H."/>
        </authorList>
    </citation>
    <scope>NUCLEOTIDE SEQUENCE [LARGE SCALE GENOMIC DNA]</scope>
    <source>
        <strain evidence="4 5">GAS242</strain>
    </source>
</reference>
<organism evidence="4 5">
    <name type="scientific">Bradyrhizobium erythrophlei</name>
    <dbReference type="NCBI Taxonomy" id="1437360"/>
    <lineage>
        <taxon>Bacteria</taxon>
        <taxon>Pseudomonadati</taxon>
        <taxon>Pseudomonadota</taxon>
        <taxon>Alphaproteobacteria</taxon>
        <taxon>Hyphomicrobiales</taxon>
        <taxon>Nitrobacteraceae</taxon>
        <taxon>Bradyrhizobium</taxon>
    </lineage>
</organism>
<dbReference type="EMBL" id="LT670818">
    <property type="protein sequence ID" value="SHH12291.1"/>
    <property type="molecule type" value="Genomic_DNA"/>
</dbReference>
<dbReference type="RefSeq" id="WP_079568932.1">
    <property type="nucleotide sequence ID" value="NZ_LT670818.1"/>
</dbReference>
<dbReference type="Proteomes" id="UP000190675">
    <property type="component" value="Chromosome I"/>
</dbReference>
<evidence type="ECO:0000259" key="3">
    <source>
        <dbReference type="PROSITE" id="PS50943"/>
    </source>
</evidence>
<feature type="region of interest" description="Disordered" evidence="2">
    <location>
        <begin position="73"/>
        <end position="96"/>
    </location>
</feature>
<dbReference type="GO" id="GO:0003677">
    <property type="term" value="F:DNA binding"/>
    <property type="evidence" value="ECO:0007669"/>
    <property type="project" value="UniProtKB-KW"/>
</dbReference>
<dbReference type="SMART" id="SM00530">
    <property type="entry name" value="HTH_XRE"/>
    <property type="match status" value="1"/>
</dbReference>
<dbReference type="InterPro" id="IPR001387">
    <property type="entry name" value="Cro/C1-type_HTH"/>
</dbReference>
<dbReference type="PROSITE" id="PS50943">
    <property type="entry name" value="HTH_CROC1"/>
    <property type="match status" value="1"/>
</dbReference>
<dbReference type="InterPro" id="IPR010982">
    <property type="entry name" value="Lambda_DNA-bd_dom_sf"/>
</dbReference>
<gene>
    <name evidence="4" type="ORF">SAMN05444169_5871</name>
</gene>
<dbReference type="PANTHER" id="PTHR46558">
    <property type="entry name" value="TRACRIPTIONAL REGULATORY PROTEIN-RELATED-RELATED"/>
    <property type="match status" value="1"/>
</dbReference>
<evidence type="ECO:0000256" key="1">
    <source>
        <dbReference type="ARBA" id="ARBA00023125"/>
    </source>
</evidence>
<name>A0A1M5QEL4_9BRAD</name>
<dbReference type="AlphaFoldDB" id="A0A1M5QEL4"/>
<protein>
    <submittedName>
        <fullName evidence="4">Helix-turn-helix</fullName>
    </submittedName>
</protein>
<dbReference type="Gene3D" id="1.10.260.40">
    <property type="entry name" value="lambda repressor-like DNA-binding domains"/>
    <property type="match status" value="1"/>
</dbReference>
<keyword evidence="1" id="KW-0238">DNA-binding</keyword>
<dbReference type="Pfam" id="PF01381">
    <property type="entry name" value="HTH_3"/>
    <property type="match status" value="1"/>
</dbReference>